<dbReference type="STRING" id="29172.A0A0D8Y9C3"/>
<reference evidence="9 10" key="1">
    <citation type="submission" date="2013-11" db="EMBL/GenBank/DDBJ databases">
        <title>Draft genome of the bovine lungworm Dictyocaulus viviparus.</title>
        <authorList>
            <person name="Mitreva M."/>
        </authorList>
    </citation>
    <scope>NUCLEOTIDE SEQUENCE [LARGE SCALE GENOMIC DNA]</scope>
    <source>
        <strain evidence="9 10">HannoverDv2000</strain>
    </source>
</reference>
<keyword evidence="10" id="KW-1185">Reference proteome</keyword>
<dbReference type="SUPFAM" id="SSF55418">
    <property type="entry name" value="eIF4e-like"/>
    <property type="match status" value="1"/>
</dbReference>
<dbReference type="AlphaFoldDB" id="A0A0D8Y9C3"/>
<sequence>MAKTVDNEQNAHEVIDDLRKDQEESVDVPEPIVLHPLKQKWTYWYLNDDRQASWEERLKPVCTFSTVEEFWAQRLQNGAVIIFSLYNNIRPPSGLNCLCDYNVFKHNIQPMWEVPENLKGGRWLINIEKGRPGEIMDLIWLEILIAMIGEQFGDDMDLICGLVCNVRGKGSKISMWTKDSNAEEGNMRIGLVLKQKLLGAEVPSGCATPLFDMLKYEDHDSCQKKSGSTVKAKLSISAVNQMPERN</sequence>
<keyword evidence="2 7" id="KW-0396">Initiation factor</keyword>
<evidence type="ECO:0000256" key="5">
    <source>
        <dbReference type="ARBA" id="ARBA00022917"/>
    </source>
</evidence>
<organism evidence="9 10">
    <name type="scientific">Dictyocaulus viviparus</name>
    <name type="common">Bovine lungworm</name>
    <dbReference type="NCBI Taxonomy" id="29172"/>
    <lineage>
        <taxon>Eukaryota</taxon>
        <taxon>Metazoa</taxon>
        <taxon>Ecdysozoa</taxon>
        <taxon>Nematoda</taxon>
        <taxon>Chromadorea</taxon>
        <taxon>Rhabditida</taxon>
        <taxon>Rhabditina</taxon>
        <taxon>Rhabditomorpha</taxon>
        <taxon>Strongyloidea</taxon>
        <taxon>Metastrongylidae</taxon>
        <taxon>Dictyocaulus</taxon>
    </lineage>
</organism>
<dbReference type="InterPro" id="IPR001040">
    <property type="entry name" value="TIF_eIF_4E"/>
</dbReference>
<proteinExistence type="inferred from homology"/>
<dbReference type="InterPro" id="IPR023398">
    <property type="entry name" value="TIF_eIF4e-like"/>
</dbReference>
<dbReference type="Proteomes" id="UP000053766">
    <property type="component" value="Unassembled WGS sequence"/>
</dbReference>
<dbReference type="Gene3D" id="3.30.760.10">
    <property type="entry name" value="RNA Cap, Translation Initiation Factor Eif4e"/>
    <property type="match status" value="1"/>
</dbReference>
<comment type="similarity">
    <text evidence="1 7">Belongs to the eukaryotic initiation factor 4E family.</text>
</comment>
<keyword evidence="3" id="KW-0810">Translation regulation</keyword>
<dbReference type="GO" id="GO:0016281">
    <property type="term" value="C:eukaryotic translation initiation factor 4F complex"/>
    <property type="evidence" value="ECO:0007669"/>
    <property type="project" value="TreeGrafter"/>
</dbReference>
<evidence type="ECO:0000313" key="9">
    <source>
        <dbReference type="EMBL" id="KJH53330.1"/>
    </source>
</evidence>
<dbReference type="PANTHER" id="PTHR11960">
    <property type="entry name" value="EUKARYOTIC TRANSLATION INITIATION FACTOR 4E RELATED"/>
    <property type="match status" value="1"/>
</dbReference>
<dbReference type="OrthoDB" id="590761at2759"/>
<keyword evidence="5 7" id="KW-0648">Protein biosynthesis</keyword>
<dbReference type="PROSITE" id="PS00813">
    <property type="entry name" value="IF4E"/>
    <property type="match status" value="1"/>
</dbReference>
<dbReference type="Pfam" id="PF01652">
    <property type="entry name" value="IF4E"/>
    <property type="match status" value="1"/>
</dbReference>
<evidence type="ECO:0000256" key="4">
    <source>
        <dbReference type="ARBA" id="ARBA00022884"/>
    </source>
</evidence>
<dbReference type="InterPro" id="IPR019770">
    <property type="entry name" value="TIF_eIF_4E_CS"/>
</dbReference>
<evidence type="ECO:0000256" key="3">
    <source>
        <dbReference type="ARBA" id="ARBA00022845"/>
    </source>
</evidence>
<dbReference type="PANTHER" id="PTHR11960:SF8">
    <property type="entry name" value="EUKARYOTIC TRANSLATION INITIATION FACTOR 4E1-RELATED"/>
    <property type="match status" value="1"/>
</dbReference>
<name>A0A0D8Y9C3_DICVI</name>
<gene>
    <name evidence="9" type="ORF">DICVIV_00453</name>
</gene>
<evidence type="ECO:0000256" key="8">
    <source>
        <dbReference type="SAM" id="MobiDB-lite"/>
    </source>
</evidence>
<evidence type="ECO:0000256" key="7">
    <source>
        <dbReference type="RuleBase" id="RU004374"/>
    </source>
</evidence>
<evidence type="ECO:0000313" key="10">
    <source>
        <dbReference type="Proteomes" id="UP000053766"/>
    </source>
</evidence>
<evidence type="ECO:0000256" key="1">
    <source>
        <dbReference type="ARBA" id="ARBA00009860"/>
    </source>
</evidence>
<dbReference type="EMBL" id="KN716153">
    <property type="protein sequence ID" value="KJH53330.1"/>
    <property type="molecule type" value="Genomic_DNA"/>
</dbReference>
<accession>A0A0D8Y9C3</accession>
<dbReference type="GO" id="GO:0003743">
    <property type="term" value="F:translation initiation factor activity"/>
    <property type="evidence" value="ECO:0007669"/>
    <property type="project" value="UniProtKB-KW"/>
</dbReference>
<evidence type="ECO:0000256" key="6">
    <source>
        <dbReference type="ARBA" id="ARBA00032656"/>
    </source>
</evidence>
<dbReference type="GO" id="GO:0006417">
    <property type="term" value="P:regulation of translation"/>
    <property type="evidence" value="ECO:0007669"/>
    <property type="project" value="UniProtKB-KW"/>
</dbReference>
<keyword evidence="4 7" id="KW-0694">RNA-binding</keyword>
<protein>
    <recommendedName>
        <fullName evidence="6">eIF-4F 25 kDa subunit</fullName>
    </recommendedName>
</protein>
<evidence type="ECO:0000256" key="2">
    <source>
        <dbReference type="ARBA" id="ARBA00022540"/>
    </source>
</evidence>
<dbReference type="GO" id="GO:0000340">
    <property type="term" value="F:RNA 7-methylguanosine cap binding"/>
    <property type="evidence" value="ECO:0007669"/>
    <property type="project" value="UniProtKB-ARBA"/>
</dbReference>
<feature type="region of interest" description="Disordered" evidence="8">
    <location>
        <begin position="1"/>
        <end position="23"/>
    </location>
</feature>
<reference evidence="10" key="2">
    <citation type="journal article" date="2016" name="Sci. Rep.">
        <title>Dictyocaulus viviparus genome, variome and transcriptome elucidate lungworm biology and support future intervention.</title>
        <authorList>
            <person name="McNulty S.N."/>
            <person name="Strube C."/>
            <person name="Rosa B.A."/>
            <person name="Martin J.C."/>
            <person name="Tyagi R."/>
            <person name="Choi Y.J."/>
            <person name="Wang Q."/>
            <person name="Hallsworth Pepin K."/>
            <person name="Zhang X."/>
            <person name="Ozersky P."/>
            <person name="Wilson R.K."/>
            <person name="Sternberg P.W."/>
            <person name="Gasser R.B."/>
            <person name="Mitreva M."/>
        </authorList>
    </citation>
    <scope>NUCLEOTIDE SEQUENCE [LARGE SCALE GENOMIC DNA]</scope>
    <source>
        <strain evidence="10">HannoverDv2000</strain>
    </source>
</reference>